<protein>
    <submittedName>
        <fullName evidence="2">TRAP-type C4-dicarboxylate transport system substrate-binding protein</fullName>
    </submittedName>
</protein>
<gene>
    <name evidence="2" type="ORF">ABIE13_004422</name>
</gene>
<proteinExistence type="predicted"/>
<dbReference type="PANTHER" id="PTHR33376:SF4">
    <property type="entry name" value="SIALIC ACID-BINDING PERIPLASMIC PROTEIN SIAP"/>
    <property type="match status" value="1"/>
</dbReference>
<dbReference type="Pfam" id="PF03480">
    <property type="entry name" value="DctP"/>
    <property type="match status" value="1"/>
</dbReference>
<dbReference type="CDD" id="cd13603">
    <property type="entry name" value="PBP2_TRAP_Siap_TeaA_like"/>
    <property type="match status" value="1"/>
</dbReference>
<organism evidence="2 3">
    <name type="scientific">Ottowia thiooxydans</name>
    <dbReference type="NCBI Taxonomy" id="219182"/>
    <lineage>
        <taxon>Bacteria</taxon>
        <taxon>Pseudomonadati</taxon>
        <taxon>Pseudomonadota</taxon>
        <taxon>Betaproteobacteria</taxon>
        <taxon>Burkholderiales</taxon>
        <taxon>Comamonadaceae</taxon>
        <taxon>Ottowia</taxon>
    </lineage>
</organism>
<keyword evidence="3" id="KW-1185">Reference proteome</keyword>
<comment type="caution">
    <text evidence="2">The sequence shown here is derived from an EMBL/GenBank/DDBJ whole genome shotgun (WGS) entry which is preliminary data.</text>
</comment>
<dbReference type="RefSeq" id="WP_354447269.1">
    <property type="nucleotide sequence ID" value="NZ_JBEPSH010000009.1"/>
</dbReference>
<reference evidence="2 3" key="1">
    <citation type="submission" date="2024-06" db="EMBL/GenBank/DDBJ databases">
        <title>Sorghum-associated microbial communities from plants grown in Nebraska, USA.</title>
        <authorList>
            <person name="Schachtman D."/>
        </authorList>
    </citation>
    <scope>NUCLEOTIDE SEQUENCE [LARGE SCALE GENOMIC DNA]</scope>
    <source>
        <strain evidence="2 3">2709</strain>
    </source>
</reference>
<dbReference type="EMBL" id="JBEPSH010000009">
    <property type="protein sequence ID" value="MET4579294.1"/>
    <property type="molecule type" value="Genomic_DNA"/>
</dbReference>
<dbReference type="InterPro" id="IPR018389">
    <property type="entry name" value="DctP_fam"/>
</dbReference>
<evidence type="ECO:0000256" key="1">
    <source>
        <dbReference type="ARBA" id="ARBA00022729"/>
    </source>
</evidence>
<evidence type="ECO:0000313" key="3">
    <source>
        <dbReference type="Proteomes" id="UP001549320"/>
    </source>
</evidence>
<accession>A0ABV2QE25</accession>
<sequence>MKSTFYLAGYQGNASILTAALTTLARRLDGSLVGTPHLQPDVTALGESAASLFASLENGERHIGYMASGYLSARVPELAVLDLPFSVQDRQTALAALDGEAGNLLRRAVAQQSGFHVLAFWDNGFRHISNAVRPIATPEDCQGLVIRTLDSDLYRRALSALGFTAMTTDVKDLVRVVEDRTVDAQENPLTNLLTFDLWKHHPHVSLTGHFYGVLLLVCPRSWYERLSPAQRETLQQAVKEATAQQRSNAAEQDTSALTRLRSLGVQVNTMEALDMPRLQQATADVRRHSLSQLPPELVQAYLPAEVSIS</sequence>
<evidence type="ECO:0000313" key="2">
    <source>
        <dbReference type="EMBL" id="MET4579294.1"/>
    </source>
</evidence>
<dbReference type="Proteomes" id="UP001549320">
    <property type="component" value="Unassembled WGS sequence"/>
</dbReference>
<name>A0ABV2QE25_9BURK</name>
<keyword evidence="1" id="KW-0732">Signal</keyword>
<dbReference type="PANTHER" id="PTHR33376">
    <property type="match status" value="1"/>
</dbReference>
<dbReference type="InterPro" id="IPR038404">
    <property type="entry name" value="TRAP_DctP_sf"/>
</dbReference>
<dbReference type="Gene3D" id="3.40.190.170">
    <property type="entry name" value="Bacterial extracellular solute-binding protein, family 7"/>
    <property type="match status" value="1"/>
</dbReference>
<dbReference type="NCBIfam" id="NF037995">
    <property type="entry name" value="TRAP_S1"/>
    <property type="match status" value="1"/>
</dbReference>